<dbReference type="AlphaFoldDB" id="A0A0M4JSM2"/>
<dbReference type="KEGG" id="scj:SCANT_v1c05030"/>
<proteinExistence type="inferred from homology"/>
<keyword evidence="2" id="KW-0418">Kinase</keyword>
<dbReference type="EMBL" id="CP012622">
    <property type="protein sequence ID" value="ALD66409.1"/>
    <property type="molecule type" value="Genomic_DNA"/>
</dbReference>
<dbReference type="PANTHER" id="PTHR18964">
    <property type="entry name" value="ROK (REPRESSOR, ORF, KINASE) FAMILY"/>
    <property type="match status" value="1"/>
</dbReference>
<organism evidence="2 3">
    <name type="scientific">Spiroplasma cantharicola</name>
    <dbReference type="NCBI Taxonomy" id="362837"/>
    <lineage>
        <taxon>Bacteria</taxon>
        <taxon>Bacillati</taxon>
        <taxon>Mycoplasmatota</taxon>
        <taxon>Mollicutes</taxon>
        <taxon>Entomoplasmatales</taxon>
        <taxon>Spiroplasmataceae</taxon>
        <taxon>Spiroplasma</taxon>
    </lineage>
</organism>
<accession>A0A0M4JSM2</accession>
<keyword evidence="2" id="KW-0808">Transferase</keyword>
<dbReference type="SUPFAM" id="SSF53067">
    <property type="entry name" value="Actin-like ATPase domain"/>
    <property type="match status" value="1"/>
</dbReference>
<dbReference type="OrthoDB" id="9810372at2"/>
<dbReference type="Proteomes" id="UP000063919">
    <property type="component" value="Chromosome"/>
</dbReference>
<sequence length="320" mass="35519">MKLVLVIEVGISASKVGLVNQYGDLQAQFSVDHQKDRIIPNLYEKIIDGLETIGINYDDDIEKVGIAIPGYVDHMLGIIRYSANLELTNYNIKEEAEELFKKQIFVINDANASALGEFWTGVAKQYDSIIFYYIDSGIGGAVITEGKLSPGARGFAGEFGHGGGMFQDKYDCVCGLKGCIEPMSSTTGIVNHFKKSLKSKKNHPASSYFNNIETITFKEIVEVFENNEDPIEVILLLQEAVEPLVMHMATMQNALDPEAIILAGGLTQLDQHIIKIIKKNIKKYIIEMFAEELTIENAQLGNDSAMIGSAYYALNDWKIF</sequence>
<dbReference type="PANTHER" id="PTHR18964:SF149">
    <property type="entry name" value="BIFUNCTIONAL UDP-N-ACETYLGLUCOSAMINE 2-EPIMERASE_N-ACETYLMANNOSAMINE KINASE"/>
    <property type="match status" value="1"/>
</dbReference>
<gene>
    <name evidence="2" type="primary">glk</name>
    <name evidence="2" type="ORF">SCANT_v1c05030</name>
</gene>
<dbReference type="InterPro" id="IPR043129">
    <property type="entry name" value="ATPase_NBD"/>
</dbReference>
<reference evidence="2 3" key="1">
    <citation type="journal article" date="2015" name="Genome Announc.">
        <title>Complete Genome Sequence of Spiroplasma cantharicola CC-1T (DSM 21588), a Bacterium Isolated from Soldier Beetle (Cantharis carolinus).</title>
        <authorList>
            <person name="Lo W.S."/>
            <person name="Liu P.Y."/>
            <person name="Kuo C.H."/>
        </authorList>
    </citation>
    <scope>NUCLEOTIDE SEQUENCE [LARGE SCALE GENOMIC DNA]</scope>
    <source>
        <strain evidence="2 3">CC-1</strain>
    </source>
</reference>
<protein>
    <submittedName>
        <fullName evidence="2">Glucokinase</fullName>
    </submittedName>
</protein>
<keyword evidence="3" id="KW-1185">Reference proteome</keyword>
<dbReference type="PATRIC" id="fig|362837.3.peg.514"/>
<dbReference type="InterPro" id="IPR049874">
    <property type="entry name" value="ROK_cs"/>
</dbReference>
<dbReference type="RefSeq" id="WP_053946168.1">
    <property type="nucleotide sequence ID" value="NZ_CP012622.1"/>
</dbReference>
<comment type="similarity">
    <text evidence="1">Belongs to the ROK (NagC/XylR) family.</text>
</comment>
<dbReference type="GO" id="GO:0016301">
    <property type="term" value="F:kinase activity"/>
    <property type="evidence" value="ECO:0007669"/>
    <property type="project" value="UniProtKB-KW"/>
</dbReference>
<evidence type="ECO:0000313" key="2">
    <source>
        <dbReference type="EMBL" id="ALD66409.1"/>
    </source>
</evidence>
<name>A0A0M4JSM2_9MOLU</name>
<dbReference type="PROSITE" id="PS01125">
    <property type="entry name" value="ROK"/>
    <property type="match status" value="1"/>
</dbReference>
<evidence type="ECO:0000313" key="3">
    <source>
        <dbReference type="Proteomes" id="UP000063919"/>
    </source>
</evidence>
<dbReference type="Pfam" id="PF00480">
    <property type="entry name" value="ROK"/>
    <property type="match status" value="1"/>
</dbReference>
<dbReference type="STRING" id="362837.SCANT_v1c05030"/>
<dbReference type="InterPro" id="IPR000600">
    <property type="entry name" value="ROK"/>
</dbReference>
<evidence type="ECO:0000256" key="1">
    <source>
        <dbReference type="ARBA" id="ARBA00006479"/>
    </source>
</evidence>
<dbReference type="Gene3D" id="3.30.420.40">
    <property type="match status" value="2"/>
</dbReference>